<evidence type="ECO:0000313" key="5">
    <source>
        <dbReference type="EMBL" id="GAA4353137.1"/>
    </source>
</evidence>
<dbReference type="InterPro" id="IPR051558">
    <property type="entry name" value="Metallophosphoesterase_PAP"/>
</dbReference>
<gene>
    <name evidence="5" type="ORF">GCM10023185_13490</name>
</gene>
<organism evidence="5 6">
    <name type="scientific">Hymenobacter saemangeumensis</name>
    <dbReference type="NCBI Taxonomy" id="1084522"/>
    <lineage>
        <taxon>Bacteria</taxon>
        <taxon>Pseudomonadati</taxon>
        <taxon>Bacteroidota</taxon>
        <taxon>Cytophagia</taxon>
        <taxon>Cytophagales</taxon>
        <taxon>Hymenobacteraceae</taxon>
        <taxon>Hymenobacter</taxon>
    </lineage>
</organism>
<dbReference type="SUPFAM" id="SSF56300">
    <property type="entry name" value="Metallo-dependent phosphatases"/>
    <property type="match status" value="1"/>
</dbReference>
<name>A0ABP8I7U8_9BACT</name>
<dbReference type="Proteomes" id="UP001501153">
    <property type="component" value="Unassembled WGS sequence"/>
</dbReference>
<comment type="caution">
    <text evidence="5">The sequence shown here is derived from an EMBL/GenBank/DDBJ whole genome shotgun (WGS) entry which is preliminary data.</text>
</comment>
<feature type="domain" description="Calcineurin-like phosphoesterase" evidence="3">
    <location>
        <begin position="17"/>
        <end position="204"/>
    </location>
</feature>
<dbReference type="Pfam" id="PF00149">
    <property type="entry name" value="Metallophos"/>
    <property type="match status" value="1"/>
</dbReference>
<evidence type="ECO:0000256" key="1">
    <source>
        <dbReference type="ARBA" id="ARBA00022729"/>
    </source>
</evidence>
<evidence type="ECO:0000313" key="6">
    <source>
        <dbReference type="Proteomes" id="UP001501153"/>
    </source>
</evidence>
<evidence type="ECO:0008006" key="7">
    <source>
        <dbReference type="Google" id="ProtNLM"/>
    </source>
</evidence>
<dbReference type="RefSeq" id="WP_345235063.1">
    <property type="nucleotide sequence ID" value="NZ_BAABGZ010000013.1"/>
</dbReference>
<dbReference type="InterPro" id="IPR025965">
    <property type="entry name" value="FlgD/Vpr_Ig-like"/>
</dbReference>
<evidence type="ECO:0000259" key="3">
    <source>
        <dbReference type="Pfam" id="PF00149"/>
    </source>
</evidence>
<dbReference type="InterPro" id="IPR029052">
    <property type="entry name" value="Metallo-depent_PP-like"/>
</dbReference>
<evidence type="ECO:0000256" key="2">
    <source>
        <dbReference type="ARBA" id="ARBA00022801"/>
    </source>
</evidence>
<reference evidence="6" key="1">
    <citation type="journal article" date="2019" name="Int. J. Syst. Evol. Microbiol.">
        <title>The Global Catalogue of Microorganisms (GCM) 10K type strain sequencing project: providing services to taxonomists for standard genome sequencing and annotation.</title>
        <authorList>
            <consortium name="The Broad Institute Genomics Platform"/>
            <consortium name="The Broad Institute Genome Sequencing Center for Infectious Disease"/>
            <person name="Wu L."/>
            <person name="Ma J."/>
        </authorList>
    </citation>
    <scope>NUCLEOTIDE SEQUENCE [LARGE SCALE GENOMIC DNA]</scope>
    <source>
        <strain evidence="6">JCM 17923</strain>
    </source>
</reference>
<evidence type="ECO:0000259" key="4">
    <source>
        <dbReference type="Pfam" id="PF13860"/>
    </source>
</evidence>
<dbReference type="Gene3D" id="2.60.40.4070">
    <property type="match status" value="1"/>
</dbReference>
<accession>A0ABP8I7U8</accession>
<feature type="domain" description="FlgD/Vpr Ig-like" evidence="4">
    <location>
        <begin position="293"/>
        <end position="351"/>
    </location>
</feature>
<dbReference type="Gene3D" id="3.60.21.10">
    <property type="match status" value="1"/>
</dbReference>
<proteinExistence type="predicted"/>
<sequence length="364" mass="39992">MLSLLLGLPLAPAWAQRFAAIGDYGYAGSPERDVSQLVKSWSPEFIITLGDNNYDVGAASTIDDNIGQYYHEFIAPYQGRYGAGATENRFFPSLGNHDLYTNAGAAYLAYFTLPGNERYYDFVRGNVHFFAVNSDGSEPDGTGRFSAQARWLKERLAASTAPWKVVYFHHAPYSSGSHGSDRGLRWPFREWGASLVLTGHDHTYERVVADGLVYCVNGLGGRSLYSFNGTPLDGSAVRYNADYGAQLLEASADSLRLRFYTRTGQLIDDHTLVRGLAAEPQLLGVYPLPISEAARVEISLPAAFSSVRVRVLDARGRQVATLHQGPLPGGRHELQWSRQGLAAGTYFVQLQVKGYAPVKRTVVL</sequence>
<keyword evidence="1" id="KW-0732">Signal</keyword>
<protein>
    <recommendedName>
        <fullName evidence="7">T9SS type A sorting domain-containing protein</fullName>
    </recommendedName>
</protein>
<dbReference type="EMBL" id="BAABGZ010000013">
    <property type="protein sequence ID" value="GAA4353137.1"/>
    <property type="molecule type" value="Genomic_DNA"/>
</dbReference>
<dbReference type="Pfam" id="PF13860">
    <property type="entry name" value="FlgD_ig"/>
    <property type="match status" value="1"/>
</dbReference>
<keyword evidence="2" id="KW-0378">Hydrolase</keyword>
<dbReference type="PANTHER" id="PTHR10161:SF14">
    <property type="entry name" value="TARTRATE-RESISTANT ACID PHOSPHATASE TYPE 5"/>
    <property type="match status" value="1"/>
</dbReference>
<dbReference type="PANTHER" id="PTHR10161">
    <property type="entry name" value="TARTRATE-RESISTANT ACID PHOSPHATASE TYPE 5"/>
    <property type="match status" value="1"/>
</dbReference>
<keyword evidence="6" id="KW-1185">Reference proteome</keyword>
<dbReference type="InterPro" id="IPR004843">
    <property type="entry name" value="Calcineurin-like_PHP"/>
</dbReference>